<keyword evidence="2" id="KW-1185">Reference proteome</keyword>
<dbReference type="AlphaFoldDB" id="A0AAP9Y926"/>
<organism evidence="1 2">
    <name type="scientific">Schaalia meyeri</name>
    <dbReference type="NCBI Taxonomy" id="52773"/>
    <lineage>
        <taxon>Bacteria</taxon>
        <taxon>Bacillati</taxon>
        <taxon>Actinomycetota</taxon>
        <taxon>Actinomycetes</taxon>
        <taxon>Actinomycetales</taxon>
        <taxon>Actinomycetaceae</taxon>
        <taxon>Schaalia</taxon>
    </lineage>
</organism>
<protein>
    <recommendedName>
        <fullName evidence="3">Glycine zipper</fullName>
    </recommendedName>
</protein>
<gene>
    <name evidence="1" type="ORF">I6H42_01455</name>
</gene>
<name>A0AAP9Y926_9ACTO</name>
<reference evidence="1 2" key="1">
    <citation type="submission" date="2020-12" db="EMBL/GenBank/DDBJ databases">
        <title>FDA dAtabase for Regulatory Grade micrObial Sequences (FDA-ARGOS): Supporting development and validation of Infectious Disease Dx tests.</title>
        <authorList>
            <person name="Sproer C."/>
            <person name="Gronow S."/>
            <person name="Severitt S."/>
            <person name="Schroder I."/>
            <person name="Tallon L."/>
            <person name="Sadzewicz L."/>
            <person name="Zhao X."/>
            <person name="Boylan J."/>
            <person name="Ott S."/>
            <person name="Bowen H."/>
            <person name="Vavikolanu K."/>
            <person name="Mehta A."/>
            <person name="Aluvathingal J."/>
            <person name="Nadendla S."/>
            <person name="Lowell S."/>
            <person name="Myers T."/>
            <person name="Yan Y."/>
            <person name="Sichtig H."/>
        </authorList>
    </citation>
    <scope>NUCLEOTIDE SEQUENCE [LARGE SCALE GENOMIC DNA]</scope>
    <source>
        <strain evidence="1 2">FDAARGOS_985</strain>
    </source>
</reference>
<evidence type="ECO:0000313" key="2">
    <source>
        <dbReference type="Proteomes" id="UP000595220"/>
    </source>
</evidence>
<dbReference type="EMBL" id="CP066065">
    <property type="protein sequence ID" value="QQC44674.1"/>
    <property type="molecule type" value="Genomic_DNA"/>
</dbReference>
<proteinExistence type="predicted"/>
<dbReference type="Proteomes" id="UP000595220">
    <property type="component" value="Chromosome"/>
</dbReference>
<evidence type="ECO:0000313" key="1">
    <source>
        <dbReference type="EMBL" id="QQC44674.1"/>
    </source>
</evidence>
<evidence type="ECO:0008006" key="3">
    <source>
        <dbReference type="Google" id="ProtNLM"/>
    </source>
</evidence>
<sequence length="362" mass="38100">MEFPIDVDALFTFETICEESIGALTRADGDVARASAIVSQQEALLVHRCNEDLLTTSQTYEEMAADLKALKLAVSDLAWSMRSVRGEYQGIAQAAAAGGLIVEGDTVILPDEQDAALSELFGELSVRAREQRLNYERAEYVFSLTLDDLKIGTYEQWIKPVFDRLKEHFVPSENHRLAIAVPYALGLLDFLGQSTVALTMQHFSGLYEAPEGFFARGDLSKWKFRSPGAHGLEPTGTRVVAPVAGKIGRVAGVAGAVVDGGITAYDTYQTDTVQHPEWSEGHKVARASVKGTLTAGGAWGGAFVGGKAGAAIGAACSGPFAPVGAVVGGLVGGVVGGMIGHYLGEGAGDLANDTIVDPINEG</sequence>
<accession>A0AAP9Y926</accession>